<sequence length="118" mass="13104">MMNKWLRILPALFLSSAVLMACNNDEPEVEDENMEQTPDNGNVDDDGMGDDGGVLPDGEGDMNNEEEDMIPGEDDALNEEEEMTPGEGEENGDIIDDNEVLENELPTDENRNDEDQNQ</sequence>
<organism evidence="3 4">
    <name type="scientific">Bacillus thermotolerans</name>
    <name type="common">Quasibacillus thermotolerans</name>
    <dbReference type="NCBI Taxonomy" id="1221996"/>
    <lineage>
        <taxon>Bacteria</taxon>
        <taxon>Bacillati</taxon>
        <taxon>Bacillota</taxon>
        <taxon>Bacilli</taxon>
        <taxon>Bacillales</taxon>
        <taxon>Bacillaceae</taxon>
        <taxon>Bacillus</taxon>
    </lineage>
</organism>
<feature type="compositionally biased region" description="Acidic residues" evidence="1">
    <location>
        <begin position="25"/>
        <end position="34"/>
    </location>
</feature>
<keyword evidence="2" id="KW-0732">Signal</keyword>
<gene>
    <name evidence="3" type="ORF">QY95_00757</name>
</gene>
<feature type="compositionally biased region" description="Basic and acidic residues" evidence="1">
    <location>
        <begin position="108"/>
        <end position="118"/>
    </location>
</feature>
<proteinExistence type="predicted"/>
<dbReference type="STRING" id="1221996.QY95_00757"/>
<feature type="region of interest" description="Disordered" evidence="1">
    <location>
        <begin position="24"/>
        <end position="118"/>
    </location>
</feature>
<accession>A0A0F5I7J6</accession>
<dbReference type="RefSeq" id="WP_040047485.1">
    <property type="nucleotide sequence ID" value="NZ_JWIR02000022.1"/>
</dbReference>
<evidence type="ECO:0000256" key="1">
    <source>
        <dbReference type="SAM" id="MobiDB-lite"/>
    </source>
</evidence>
<keyword evidence="4" id="KW-1185">Reference proteome</keyword>
<name>A0A0F5I7J6_BACTR</name>
<feature type="chain" id="PRO_5038923350" description="DNA primase" evidence="2">
    <location>
        <begin position="22"/>
        <end position="118"/>
    </location>
</feature>
<feature type="signal peptide" evidence="2">
    <location>
        <begin position="1"/>
        <end position="21"/>
    </location>
</feature>
<protein>
    <recommendedName>
        <fullName evidence="5">DNA primase</fullName>
    </recommendedName>
</protein>
<dbReference type="Proteomes" id="UP000031563">
    <property type="component" value="Unassembled WGS sequence"/>
</dbReference>
<dbReference type="PROSITE" id="PS51257">
    <property type="entry name" value="PROKAR_LIPOPROTEIN"/>
    <property type="match status" value="1"/>
</dbReference>
<feature type="compositionally biased region" description="Acidic residues" evidence="1">
    <location>
        <begin position="58"/>
        <end position="107"/>
    </location>
</feature>
<dbReference type="EMBL" id="JWIR02000022">
    <property type="protein sequence ID" value="KKB41438.1"/>
    <property type="molecule type" value="Genomic_DNA"/>
</dbReference>
<evidence type="ECO:0000313" key="4">
    <source>
        <dbReference type="Proteomes" id="UP000031563"/>
    </source>
</evidence>
<dbReference type="AlphaFoldDB" id="A0A0F5I7J6"/>
<evidence type="ECO:0008006" key="5">
    <source>
        <dbReference type="Google" id="ProtNLM"/>
    </source>
</evidence>
<evidence type="ECO:0000313" key="3">
    <source>
        <dbReference type="EMBL" id="KKB41438.1"/>
    </source>
</evidence>
<reference evidence="3" key="1">
    <citation type="submission" date="2015-02" db="EMBL/GenBank/DDBJ databases">
        <title>Genome Assembly of Bacillaceae bacterium MTCC 8252.</title>
        <authorList>
            <person name="Verma A."/>
            <person name="Khatri I."/>
            <person name="Mual P."/>
            <person name="Subramanian S."/>
            <person name="Krishnamurthi S."/>
        </authorList>
    </citation>
    <scope>NUCLEOTIDE SEQUENCE [LARGE SCALE GENOMIC DNA]</scope>
    <source>
        <strain evidence="3">MTCC 8252</strain>
    </source>
</reference>
<evidence type="ECO:0000256" key="2">
    <source>
        <dbReference type="SAM" id="SignalP"/>
    </source>
</evidence>
<comment type="caution">
    <text evidence="3">The sequence shown here is derived from an EMBL/GenBank/DDBJ whole genome shotgun (WGS) entry which is preliminary data.</text>
</comment>